<dbReference type="AlphaFoldDB" id="A0A2K3YEQ9"/>
<comment type="caution">
    <text evidence="2">The sequence shown here is derived from an EMBL/GenBank/DDBJ whole genome shotgun (WGS) entry which is preliminary data.</text>
</comment>
<dbReference type="InterPro" id="IPR006540">
    <property type="entry name" value="Lactococcin_972"/>
</dbReference>
<dbReference type="RefSeq" id="WP_103359050.1">
    <property type="nucleotide sequence ID" value="NZ_CP113107.1"/>
</dbReference>
<reference evidence="2 3" key="1">
    <citation type="submission" date="2017-08" db="EMBL/GenBank/DDBJ databases">
        <title>Draft genome sequences of 64 type strains of genus Staph aureus.</title>
        <authorList>
            <person name="Cole K."/>
            <person name="Golubchik T."/>
            <person name="Russell J."/>
            <person name="Foster D."/>
            <person name="Llewelyn M."/>
            <person name="Wilson D."/>
            <person name="Crook D."/>
            <person name="Paul J."/>
        </authorList>
    </citation>
    <scope>NUCLEOTIDE SEQUENCE [LARGE SCALE GENOMIC DNA]</scope>
    <source>
        <strain evidence="2 3">DSM 21968</strain>
    </source>
</reference>
<dbReference type="EMBL" id="PPRF01000159">
    <property type="protein sequence ID" value="PNZ24103.1"/>
    <property type="molecule type" value="Genomic_DNA"/>
</dbReference>
<dbReference type="Gene3D" id="2.60.40.2850">
    <property type="match status" value="1"/>
</dbReference>
<gene>
    <name evidence="2" type="ORF">CD122_11675</name>
</gene>
<dbReference type="Pfam" id="PF09683">
    <property type="entry name" value="Lactococcin_972"/>
    <property type="match status" value="1"/>
</dbReference>
<dbReference type="OrthoDB" id="2865287at2"/>
<evidence type="ECO:0008006" key="4">
    <source>
        <dbReference type="Google" id="ProtNLM"/>
    </source>
</evidence>
<keyword evidence="3" id="KW-1185">Reference proteome</keyword>
<evidence type="ECO:0000256" key="1">
    <source>
        <dbReference type="SAM" id="SignalP"/>
    </source>
</evidence>
<accession>A0A2K3YEQ9</accession>
<sequence length="133" mass="14434">MSKTIILSSLLALGISGIGGIASADEGIINGGSENVNNYNGLVRSEVSEQNVTKDGTTLKSIETGPISGGYWIRGTNSYYVISKYKHYKRSGKASVVNKYGEFRNGGWKRPDVFSSAKVRKTFGGNKAYYNHK</sequence>
<evidence type="ECO:0000313" key="3">
    <source>
        <dbReference type="Proteomes" id="UP000242752"/>
    </source>
</evidence>
<name>A0A2K3YEQ9_9STAP</name>
<evidence type="ECO:0000313" key="2">
    <source>
        <dbReference type="EMBL" id="PNZ24103.1"/>
    </source>
</evidence>
<dbReference type="Proteomes" id="UP000242752">
    <property type="component" value="Unassembled WGS sequence"/>
</dbReference>
<proteinExistence type="predicted"/>
<keyword evidence="1" id="KW-0732">Signal</keyword>
<protein>
    <recommendedName>
        <fullName evidence="4">Lactococcin 972 family bacteriocin</fullName>
    </recommendedName>
</protein>
<organism evidence="2 3">
    <name type="scientific">Staphylococcus rostri</name>
    <dbReference type="NCBI Taxonomy" id="522262"/>
    <lineage>
        <taxon>Bacteria</taxon>
        <taxon>Bacillati</taxon>
        <taxon>Bacillota</taxon>
        <taxon>Bacilli</taxon>
        <taxon>Bacillales</taxon>
        <taxon>Staphylococcaceae</taxon>
        <taxon>Staphylococcus</taxon>
    </lineage>
</organism>
<feature type="signal peptide" evidence="1">
    <location>
        <begin position="1"/>
        <end position="24"/>
    </location>
</feature>
<feature type="chain" id="PRO_5014317918" description="Lactococcin 972 family bacteriocin" evidence="1">
    <location>
        <begin position="25"/>
        <end position="133"/>
    </location>
</feature>